<dbReference type="CDD" id="cd00109">
    <property type="entry name" value="Kunitz-type"/>
    <property type="match status" value="1"/>
</dbReference>
<organism evidence="3">
    <name type="scientific">Ixodes scapularis</name>
    <name type="common">Black-legged tick</name>
    <name type="synonym">Deer tick</name>
    <dbReference type="NCBI Taxonomy" id="6945"/>
    <lineage>
        <taxon>Eukaryota</taxon>
        <taxon>Metazoa</taxon>
        <taxon>Ecdysozoa</taxon>
        <taxon>Arthropoda</taxon>
        <taxon>Chelicerata</taxon>
        <taxon>Arachnida</taxon>
        <taxon>Acari</taxon>
        <taxon>Parasitiformes</taxon>
        <taxon>Ixodida</taxon>
        <taxon>Ixodoidea</taxon>
        <taxon>Ixodidae</taxon>
        <taxon>Ixodinae</taxon>
        <taxon>Ixodes</taxon>
    </lineage>
</organism>
<dbReference type="AlphaFoldDB" id="Q4PMV2"/>
<dbReference type="Pfam" id="PF00014">
    <property type="entry name" value="Kunitz_BPTI"/>
    <property type="match status" value="1"/>
</dbReference>
<accession>Q4PMV2</accession>
<keyword evidence="1" id="KW-0732">Signal</keyword>
<dbReference type="PROSITE" id="PS50279">
    <property type="entry name" value="BPTI_KUNITZ_2"/>
    <property type="match status" value="1"/>
</dbReference>
<protein>
    <submittedName>
        <fullName evidence="3">Putative salivary secreted protein</fullName>
    </submittedName>
</protein>
<dbReference type="EMBL" id="DQ066022">
    <property type="protein sequence ID" value="AAY66659.1"/>
    <property type="molecule type" value="mRNA"/>
</dbReference>
<dbReference type="InterPro" id="IPR002223">
    <property type="entry name" value="Kunitz_BPTI"/>
</dbReference>
<reference evidence="3" key="1">
    <citation type="submission" date="2005-05" db="EMBL/GenBank/DDBJ databases">
        <authorList>
            <person name="Tseng H.-P."/>
            <person name="Hseu T.-H."/>
            <person name="Buhler D.R."/>
            <person name="Wang W.-D."/>
            <person name="Tsai H.-L."/>
            <person name="Hu C.-H."/>
        </authorList>
    </citation>
    <scope>NUCLEOTIDE SEQUENCE</scope>
    <source>
        <strain evidence="3">ISJ-ISPL_P5_H8</strain>
        <tissue evidence="3">Salivary glands</tissue>
    </source>
</reference>
<dbReference type="OrthoDB" id="6430840at2759"/>
<feature type="signal peptide" evidence="1">
    <location>
        <begin position="1"/>
        <end position="19"/>
    </location>
</feature>
<feature type="non-terminal residue" evidence="3">
    <location>
        <position position="86"/>
    </location>
</feature>
<evidence type="ECO:0000256" key="1">
    <source>
        <dbReference type="SAM" id="SignalP"/>
    </source>
</evidence>
<dbReference type="Gene3D" id="4.10.410.10">
    <property type="entry name" value="Pancreatic trypsin inhibitor Kunitz domain"/>
    <property type="match status" value="1"/>
</dbReference>
<sequence length="86" mass="9352">MKATIAVTCFVSAIMLISAALTREQCEAPHPESICAPDVAPRYTYYYNNHTGQCEQTFGCGGGRNDFPNIEDCQNECPYGKHASSG</sequence>
<name>Q4PMV2_IXOSC</name>
<evidence type="ECO:0000259" key="2">
    <source>
        <dbReference type="PROSITE" id="PS50279"/>
    </source>
</evidence>
<dbReference type="SUPFAM" id="SSF57362">
    <property type="entry name" value="BPTI-like"/>
    <property type="match status" value="1"/>
</dbReference>
<evidence type="ECO:0000313" key="3">
    <source>
        <dbReference type="EMBL" id="AAY66659.1"/>
    </source>
</evidence>
<feature type="chain" id="PRO_5004241429" evidence="1">
    <location>
        <begin position="20"/>
        <end position="86"/>
    </location>
</feature>
<dbReference type="VEuPathDB" id="VectorBase:ISCP_013154"/>
<dbReference type="GO" id="GO:0004867">
    <property type="term" value="F:serine-type endopeptidase inhibitor activity"/>
    <property type="evidence" value="ECO:0007669"/>
    <property type="project" value="InterPro"/>
</dbReference>
<dbReference type="SMART" id="SM00131">
    <property type="entry name" value="KU"/>
    <property type="match status" value="1"/>
</dbReference>
<feature type="domain" description="BPTI/Kunitz inhibitor" evidence="2">
    <location>
        <begin position="26"/>
        <end position="77"/>
    </location>
</feature>
<dbReference type="SMR" id="Q4PMV2"/>
<proteinExistence type="evidence at transcript level"/>
<dbReference type="InterPro" id="IPR036880">
    <property type="entry name" value="Kunitz_BPTI_sf"/>
</dbReference>
<reference evidence="3" key="2">
    <citation type="journal article" date="2006" name="Insect Biochem. Mol. Biol.">
        <title>An annotated catalog of salivary gland transcripts from Ixodes scapularis ticks.</title>
        <authorList>
            <person name="Ribeiro J.M."/>
            <person name="Alarcon-Chaidez F."/>
            <person name="Francischetti I.M."/>
            <person name="Mans B.J."/>
            <person name="Mather T.N."/>
            <person name="Valenzuela J.G."/>
            <person name="Wikel S.K."/>
        </authorList>
    </citation>
    <scope>NUCLEOTIDE SEQUENCE</scope>
    <source>
        <strain evidence="3">ISJ-ISPL_P5_H8</strain>
        <tissue evidence="3">Salivary glands</tissue>
    </source>
</reference>